<dbReference type="AlphaFoldDB" id="A0A8D8KYA0"/>
<keyword evidence="1" id="KW-0732">Signal</keyword>
<organism evidence="2">
    <name type="scientific">Culex pipiens</name>
    <name type="common">House mosquito</name>
    <dbReference type="NCBI Taxonomy" id="7175"/>
    <lineage>
        <taxon>Eukaryota</taxon>
        <taxon>Metazoa</taxon>
        <taxon>Ecdysozoa</taxon>
        <taxon>Arthropoda</taxon>
        <taxon>Hexapoda</taxon>
        <taxon>Insecta</taxon>
        <taxon>Pterygota</taxon>
        <taxon>Neoptera</taxon>
        <taxon>Endopterygota</taxon>
        <taxon>Diptera</taxon>
        <taxon>Nematocera</taxon>
        <taxon>Culicoidea</taxon>
        <taxon>Culicidae</taxon>
        <taxon>Culicinae</taxon>
        <taxon>Culicini</taxon>
        <taxon>Culex</taxon>
        <taxon>Culex</taxon>
    </lineage>
</organism>
<name>A0A8D8KYA0_CULPI</name>
<reference evidence="2" key="1">
    <citation type="submission" date="2021-05" db="EMBL/GenBank/DDBJ databases">
        <authorList>
            <person name="Alioto T."/>
            <person name="Alioto T."/>
            <person name="Gomez Garrido J."/>
        </authorList>
    </citation>
    <scope>NUCLEOTIDE SEQUENCE</scope>
</reference>
<evidence type="ECO:0000256" key="1">
    <source>
        <dbReference type="SAM" id="SignalP"/>
    </source>
</evidence>
<feature type="chain" id="PRO_5034614715" evidence="1">
    <location>
        <begin position="19"/>
        <end position="124"/>
    </location>
</feature>
<proteinExistence type="predicted"/>
<feature type="signal peptide" evidence="1">
    <location>
        <begin position="1"/>
        <end position="18"/>
    </location>
</feature>
<dbReference type="EMBL" id="HBUE01336286">
    <property type="protein sequence ID" value="CAG6596117.1"/>
    <property type="molecule type" value="Transcribed_RNA"/>
</dbReference>
<evidence type="ECO:0000313" key="2">
    <source>
        <dbReference type="EMBL" id="CAG6596117.1"/>
    </source>
</evidence>
<accession>A0A8D8KYA0</accession>
<sequence length="124" mass="14051">MLSVWLVTIGTILQLASGSIVPPLFDYDSLTQCRQDHSAAAIFCYVKVITKIDDPFRSAPDVNGTRVVQQFRRNLLDQAICVQDCEREVAALSEEERDRLYCEEFPVEFRVSCEMLSKGVGQIF</sequence>
<protein>
    <submittedName>
        <fullName evidence="2">(northern house mosquito) hypothetical protein</fullName>
    </submittedName>
</protein>